<dbReference type="GeneID" id="100897775"/>
<sequence>MFMKTCVVSAAFMALIASTMAKPDPESANVASAPQEYFDAPVDAEYIILKKADAAPAHWNRLYNDWGKRADQWKNLNHMWGKRSAPAPNRWDKRPQPQWNELSGYWGKRSSA</sequence>
<keyword evidence="2" id="KW-0732">Signal</keyword>
<dbReference type="CTD" id="4284"/>
<keyword evidence="3" id="KW-1185">Reference proteome</keyword>
<dbReference type="RefSeq" id="XP_003741714.1">
    <property type="nucleotide sequence ID" value="XM_003741666.1"/>
</dbReference>
<feature type="region of interest" description="Disordered" evidence="1">
    <location>
        <begin position="83"/>
        <end position="112"/>
    </location>
</feature>
<gene>
    <name evidence="4" type="primary">LOC100897775</name>
</gene>
<evidence type="ECO:0000256" key="1">
    <source>
        <dbReference type="SAM" id="MobiDB-lite"/>
    </source>
</evidence>
<organism evidence="3 4">
    <name type="scientific">Galendromus occidentalis</name>
    <name type="common">western predatory mite</name>
    <dbReference type="NCBI Taxonomy" id="34638"/>
    <lineage>
        <taxon>Eukaryota</taxon>
        <taxon>Metazoa</taxon>
        <taxon>Ecdysozoa</taxon>
        <taxon>Arthropoda</taxon>
        <taxon>Chelicerata</taxon>
        <taxon>Arachnida</taxon>
        <taxon>Acari</taxon>
        <taxon>Parasitiformes</taxon>
        <taxon>Mesostigmata</taxon>
        <taxon>Gamasina</taxon>
        <taxon>Phytoseioidea</taxon>
        <taxon>Phytoseiidae</taxon>
        <taxon>Typhlodrominae</taxon>
        <taxon>Galendromus</taxon>
    </lineage>
</organism>
<reference evidence="4" key="1">
    <citation type="submission" date="2025-08" db="UniProtKB">
        <authorList>
            <consortium name="RefSeq"/>
        </authorList>
    </citation>
    <scope>IDENTIFICATION</scope>
</reference>
<evidence type="ECO:0000313" key="3">
    <source>
        <dbReference type="Proteomes" id="UP000694867"/>
    </source>
</evidence>
<feature type="chain" id="PRO_5042462666" evidence="2">
    <location>
        <begin position="22"/>
        <end position="112"/>
    </location>
</feature>
<evidence type="ECO:0000313" key="4">
    <source>
        <dbReference type="RefSeq" id="XP_003741714.1"/>
    </source>
</evidence>
<feature type="signal peptide" evidence="2">
    <location>
        <begin position="1"/>
        <end position="21"/>
    </location>
</feature>
<dbReference type="KEGG" id="goe:100897775"/>
<name>A0AAJ6QRR5_9ACAR</name>
<evidence type="ECO:0000256" key="2">
    <source>
        <dbReference type="SAM" id="SignalP"/>
    </source>
</evidence>
<accession>A0AAJ6QRR5</accession>
<dbReference type="AlphaFoldDB" id="A0AAJ6QRR5"/>
<dbReference type="Proteomes" id="UP000694867">
    <property type="component" value="Unplaced"/>
</dbReference>
<protein>
    <submittedName>
        <fullName evidence="4">Uncharacterized protein LOC100897775</fullName>
    </submittedName>
</protein>
<proteinExistence type="predicted"/>